<keyword evidence="1" id="KW-0813">Transport</keyword>
<evidence type="ECO:0000313" key="2">
    <source>
        <dbReference type="Proteomes" id="UP000192328"/>
    </source>
</evidence>
<evidence type="ECO:0000313" key="1">
    <source>
        <dbReference type="EMBL" id="SMC66668.1"/>
    </source>
</evidence>
<proteinExistence type="predicted"/>
<sequence length="318" mass="35707">MSQSEVRKARYRMGRMERKNTLVAYSFLAPNFIGFAVFTLVPVICAIALSLFEWNGGDISKLKFVGLDNYATIFAAKKVAEKGISYFFNRADLGIALKNTVYYTVVTVPLTIVCALALALLLNKIRGAVFFRTVFFFPYVSSMVAICVCWSFMLMKDGPVNQIIMAMGINFNKGWTADSTMAIWSIILVSVWRNMGYYMVLYLAALQGIPRELMEAATVDGANKWQQFWHVTLPQLKPTTFFVSVMMVISCFKIYDVVAIMTDGGPGRATKMLVTYIYDEAFIKVRYGQASAISMVLLVIVLLVTIIQFGSEKKFSND</sequence>
<organism evidence="1 2">
    <name type="scientific">Aristaeella lactis</name>
    <dbReference type="NCBI Taxonomy" id="3046383"/>
    <lineage>
        <taxon>Bacteria</taxon>
        <taxon>Bacillati</taxon>
        <taxon>Bacillota</taxon>
        <taxon>Clostridia</taxon>
        <taxon>Eubacteriales</taxon>
        <taxon>Aristaeellaceae</taxon>
        <taxon>Aristaeella</taxon>
    </lineage>
</organism>
<keyword evidence="2" id="KW-1185">Reference proteome</keyword>
<gene>
    <name evidence="1" type="ORF">SAMN06297397_1851</name>
</gene>
<dbReference type="EMBL" id="FWXZ01000003">
    <property type="protein sequence ID" value="SMC66668.1"/>
    <property type="molecule type" value="Genomic_DNA"/>
</dbReference>
<protein>
    <submittedName>
        <fullName evidence="1">Multiple sugar transport system permease protein</fullName>
    </submittedName>
</protein>
<dbReference type="Proteomes" id="UP000192328">
    <property type="component" value="Unassembled WGS sequence"/>
</dbReference>
<reference evidence="1" key="1">
    <citation type="submission" date="2017-04" db="EMBL/GenBank/DDBJ databases">
        <authorList>
            <person name="Varghese N."/>
            <person name="Submissions S."/>
        </authorList>
    </citation>
    <scope>NUCLEOTIDE SEQUENCE</scope>
    <source>
        <strain evidence="1">WTE2008</strain>
    </source>
</reference>
<comment type="caution">
    <text evidence="1">The sequence shown here is derived from an EMBL/GenBank/DDBJ whole genome shotgun (WGS) entry which is preliminary data.</text>
</comment>
<keyword evidence="1" id="KW-0762">Sugar transport</keyword>
<name>A0AC61PM30_9FIRM</name>
<accession>A0AC61PM30</accession>